<gene>
    <name evidence="2" type="primary">Gli4</name>
</gene>
<name>A0AC58M7R7_CASCN</name>
<dbReference type="Proteomes" id="UP001732720">
    <property type="component" value="Chromosome 3"/>
</dbReference>
<protein>
    <submittedName>
        <fullName evidence="2">Zinc finger protein GLI4 isoform X1</fullName>
    </submittedName>
</protein>
<sequence>MSRPQCRAGSPCPPAGRSCILPGARHLLSFLPVTVRSRNHLSRSTQTSLAKQVERSLVHTPSAGLRKMAALGDVEESPPVPPPISLSSPRTPAAPLHLHGHSHGSLGSSPEVPSQPTDLDLQEIAEVKNCRDTWPDSGSEPEQAPSPHTHGAEDGVAPDGGAPRGLLRSLPHRSQRGDSFGQESSLEPPSDQPSRAMPCKQRRGAWHVALLPQGAPGPEGSSERAPRQAGAKPHRCEACGKSFKYNSLLLKHQRIHTGEKPYACHECGKCFRGWSGFIQHHRIHTGEKPYECGQCGRAFSHSSHFTQHLRIHNGEKPYKCGDCGQAFSQSSNLVRHQRLHTGEKPYACSQCGKAFIWSSVLIEHQRIHTGEKPYECGDCGKAFRGRSHFFRHLRTHTGEKPFACGACGKAFGQSSQLIQHQRVHYRE</sequence>
<reference evidence="2" key="1">
    <citation type="submission" date="2025-08" db="UniProtKB">
        <authorList>
            <consortium name="RefSeq"/>
        </authorList>
    </citation>
    <scope>IDENTIFICATION</scope>
</reference>
<accession>A0AC58M7R7</accession>
<evidence type="ECO:0000313" key="2">
    <source>
        <dbReference type="RefSeq" id="XP_073925433.1"/>
    </source>
</evidence>
<evidence type="ECO:0000313" key="1">
    <source>
        <dbReference type="Proteomes" id="UP001732720"/>
    </source>
</evidence>
<proteinExistence type="predicted"/>
<organism evidence="1 2">
    <name type="scientific">Castor canadensis</name>
    <name type="common">American beaver</name>
    <dbReference type="NCBI Taxonomy" id="51338"/>
    <lineage>
        <taxon>Eukaryota</taxon>
        <taxon>Metazoa</taxon>
        <taxon>Chordata</taxon>
        <taxon>Craniata</taxon>
        <taxon>Vertebrata</taxon>
        <taxon>Euteleostomi</taxon>
        <taxon>Mammalia</taxon>
        <taxon>Eutheria</taxon>
        <taxon>Euarchontoglires</taxon>
        <taxon>Glires</taxon>
        <taxon>Rodentia</taxon>
        <taxon>Castorimorpha</taxon>
        <taxon>Castoridae</taxon>
        <taxon>Castor</taxon>
    </lineage>
</organism>
<keyword evidence="1" id="KW-1185">Reference proteome</keyword>
<dbReference type="RefSeq" id="XP_073925433.1">
    <property type="nucleotide sequence ID" value="XM_074069332.1"/>
</dbReference>